<dbReference type="InterPro" id="IPR005822">
    <property type="entry name" value="Ribosomal_uL13"/>
</dbReference>
<keyword evidence="5" id="KW-1185">Reference proteome</keyword>
<accession>A0A482XGP2</accession>
<dbReference type="OrthoDB" id="274622at2759"/>
<reference evidence="4 5" key="1">
    <citation type="journal article" date="2017" name="Gigascience">
        <title>Genome sequence of the small brown planthopper, Laodelphax striatellus.</title>
        <authorList>
            <person name="Zhu J."/>
            <person name="Jiang F."/>
            <person name="Wang X."/>
            <person name="Yang P."/>
            <person name="Bao Y."/>
            <person name="Zhao W."/>
            <person name="Wang W."/>
            <person name="Lu H."/>
            <person name="Wang Q."/>
            <person name="Cui N."/>
            <person name="Li J."/>
            <person name="Chen X."/>
            <person name="Luo L."/>
            <person name="Yu J."/>
            <person name="Kang L."/>
            <person name="Cui F."/>
        </authorList>
    </citation>
    <scope>NUCLEOTIDE SEQUENCE [LARGE SCALE GENOMIC DNA]</scope>
    <source>
        <strain evidence="4">Lst14</strain>
    </source>
</reference>
<dbReference type="Proteomes" id="UP000291343">
    <property type="component" value="Unassembled WGS sequence"/>
</dbReference>
<dbReference type="PANTHER" id="PTHR11545:SF2">
    <property type="entry name" value="LARGE RIBOSOMAL SUBUNIT PROTEIN UL13M"/>
    <property type="match status" value="1"/>
</dbReference>
<dbReference type="SUPFAM" id="SSF52161">
    <property type="entry name" value="Ribosomal protein L13"/>
    <property type="match status" value="1"/>
</dbReference>
<dbReference type="GO" id="GO:0017148">
    <property type="term" value="P:negative regulation of translation"/>
    <property type="evidence" value="ECO:0007669"/>
    <property type="project" value="TreeGrafter"/>
</dbReference>
<dbReference type="EMBL" id="QKKF02010319">
    <property type="protein sequence ID" value="RZF44659.1"/>
    <property type="molecule type" value="Genomic_DNA"/>
</dbReference>
<dbReference type="PANTHER" id="PTHR11545">
    <property type="entry name" value="RIBOSOMAL PROTEIN L13"/>
    <property type="match status" value="1"/>
</dbReference>
<evidence type="ECO:0000256" key="1">
    <source>
        <dbReference type="ARBA" id="ARBA00006227"/>
    </source>
</evidence>
<dbReference type="AlphaFoldDB" id="A0A482XGP2"/>
<dbReference type="STRING" id="195883.A0A482XGP2"/>
<dbReference type="GO" id="GO:0003735">
    <property type="term" value="F:structural constituent of ribosome"/>
    <property type="evidence" value="ECO:0007669"/>
    <property type="project" value="InterPro"/>
</dbReference>
<dbReference type="InParanoid" id="A0A482XGP2"/>
<dbReference type="Pfam" id="PF00572">
    <property type="entry name" value="Ribosomal_L13"/>
    <property type="match status" value="1"/>
</dbReference>
<dbReference type="GO" id="GO:0005762">
    <property type="term" value="C:mitochondrial large ribosomal subunit"/>
    <property type="evidence" value="ECO:0007669"/>
    <property type="project" value="TreeGrafter"/>
</dbReference>
<dbReference type="GO" id="GO:0006412">
    <property type="term" value="P:translation"/>
    <property type="evidence" value="ECO:0007669"/>
    <property type="project" value="InterPro"/>
</dbReference>
<evidence type="ECO:0000256" key="3">
    <source>
        <dbReference type="ARBA" id="ARBA00023274"/>
    </source>
</evidence>
<evidence type="ECO:0008006" key="6">
    <source>
        <dbReference type="Google" id="ProtNLM"/>
    </source>
</evidence>
<gene>
    <name evidence="4" type="ORF">LSTR_LSTR000611</name>
</gene>
<dbReference type="HAMAP" id="MF_01366">
    <property type="entry name" value="Ribosomal_uL13"/>
    <property type="match status" value="1"/>
</dbReference>
<evidence type="ECO:0000313" key="4">
    <source>
        <dbReference type="EMBL" id="RZF44659.1"/>
    </source>
</evidence>
<comment type="caution">
    <text evidence="4">The sequence shown here is derived from an EMBL/GenBank/DDBJ whole genome shotgun (WGS) entry which is preliminary data.</text>
</comment>
<dbReference type="GO" id="GO:0003729">
    <property type="term" value="F:mRNA binding"/>
    <property type="evidence" value="ECO:0007669"/>
    <property type="project" value="TreeGrafter"/>
</dbReference>
<dbReference type="FunFam" id="3.90.1180.10:FF:000005">
    <property type="entry name" value="39S ribosomal protein L13, mitochondrial"/>
    <property type="match status" value="1"/>
</dbReference>
<proteinExistence type="inferred from homology"/>
<name>A0A482XGP2_LAOST</name>
<dbReference type="PIRSF" id="PIRSF002181">
    <property type="entry name" value="Ribosomal_L13"/>
    <property type="match status" value="1"/>
</dbReference>
<comment type="similarity">
    <text evidence="1">Belongs to the universal ribosomal protein uL13 family.</text>
</comment>
<dbReference type="CDD" id="cd00392">
    <property type="entry name" value="Ribosomal_L13"/>
    <property type="match status" value="1"/>
</dbReference>
<dbReference type="InterPro" id="IPR005823">
    <property type="entry name" value="Ribosomal_uL13_bac-type"/>
</dbReference>
<dbReference type="Gene3D" id="3.90.1180.10">
    <property type="entry name" value="Ribosomal protein L13"/>
    <property type="match status" value="1"/>
</dbReference>
<dbReference type="SMR" id="A0A482XGP2"/>
<organism evidence="4 5">
    <name type="scientific">Laodelphax striatellus</name>
    <name type="common">Small brown planthopper</name>
    <name type="synonym">Delphax striatella</name>
    <dbReference type="NCBI Taxonomy" id="195883"/>
    <lineage>
        <taxon>Eukaryota</taxon>
        <taxon>Metazoa</taxon>
        <taxon>Ecdysozoa</taxon>
        <taxon>Arthropoda</taxon>
        <taxon>Hexapoda</taxon>
        <taxon>Insecta</taxon>
        <taxon>Pterygota</taxon>
        <taxon>Neoptera</taxon>
        <taxon>Paraneoptera</taxon>
        <taxon>Hemiptera</taxon>
        <taxon>Auchenorrhyncha</taxon>
        <taxon>Fulgoroidea</taxon>
        <taxon>Delphacidae</taxon>
        <taxon>Criomorphinae</taxon>
        <taxon>Laodelphax</taxon>
    </lineage>
</organism>
<sequence length="179" mass="21399">MRNIFERVKQWNTLTRIWHLYDAKWQDPFDSAKVIQKYLKGLHKPIYHPLADCGDHVVVINCKEIAMRGDEWRKRAYFHHTGYAGGGTYTLAWELHDKNPLMIMKKAVYRSMKGNLQRRYTMERLHLYAEENVPQDIIENISSVIPQLRDVPMRLDRMPEDQVKGYPKIWDLPKDYVVR</sequence>
<keyword evidence="3" id="KW-0687">Ribonucleoprotein</keyword>
<evidence type="ECO:0000256" key="2">
    <source>
        <dbReference type="ARBA" id="ARBA00022980"/>
    </source>
</evidence>
<keyword evidence="2" id="KW-0689">Ribosomal protein</keyword>
<evidence type="ECO:0000313" key="5">
    <source>
        <dbReference type="Proteomes" id="UP000291343"/>
    </source>
</evidence>
<dbReference type="FunCoup" id="A0A482XGP2">
    <property type="interactions" value="1216"/>
</dbReference>
<protein>
    <recommendedName>
        <fullName evidence="6">39S ribosomal protein L13, mitochondrial</fullName>
    </recommendedName>
</protein>
<dbReference type="InterPro" id="IPR036899">
    <property type="entry name" value="Ribosomal_uL13_sf"/>
</dbReference>